<dbReference type="PROSITE" id="PS50109">
    <property type="entry name" value="HIS_KIN"/>
    <property type="match status" value="1"/>
</dbReference>
<dbReference type="KEGG" id="smam:Mal15_25570"/>
<dbReference type="PANTHER" id="PTHR43047:SF72">
    <property type="entry name" value="OSMOSENSING HISTIDINE PROTEIN KINASE SLN1"/>
    <property type="match status" value="1"/>
</dbReference>
<dbReference type="InterPro" id="IPR036097">
    <property type="entry name" value="HisK_dim/P_sf"/>
</dbReference>
<dbReference type="FunFam" id="3.30.565.10:FF:000006">
    <property type="entry name" value="Sensor histidine kinase WalK"/>
    <property type="match status" value="1"/>
</dbReference>
<dbReference type="EC" id="2.7.13.3" evidence="2"/>
<dbReference type="GO" id="GO:0000155">
    <property type="term" value="F:phosphorelay sensor kinase activity"/>
    <property type="evidence" value="ECO:0007669"/>
    <property type="project" value="InterPro"/>
</dbReference>
<feature type="domain" description="Response regulatory" evidence="8">
    <location>
        <begin position="11"/>
        <end position="127"/>
    </location>
</feature>
<dbReference type="InterPro" id="IPR003661">
    <property type="entry name" value="HisK_dim/P_dom"/>
</dbReference>
<dbReference type="Pfam" id="PF00072">
    <property type="entry name" value="Response_reg"/>
    <property type="match status" value="1"/>
</dbReference>
<dbReference type="InterPro" id="IPR011006">
    <property type="entry name" value="CheY-like_superfamily"/>
</dbReference>
<evidence type="ECO:0000313" key="10">
    <source>
        <dbReference type="Proteomes" id="UP000321353"/>
    </source>
</evidence>
<dbReference type="InterPro" id="IPR001789">
    <property type="entry name" value="Sig_transdc_resp-reg_receiver"/>
</dbReference>
<reference evidence="9 10" key="1">
    <citation type="submission" date="2019-02" db="EMBL/GenBank/DDBJ databases">
        <title>Planctomycetal bacteria perform biofilm scaping via a novel small molecule.</title>
        <authorList>
            <person name="Jeske O."/>
            <person name="Boedeker C."/>
            <person name="Wiegand S."/>
            <person name="Breitling P."/>
            <person name="Kallscheuer N."/>
            <person name="Jogler M."/>
            <person name="Rohde M."/>
            <person name="Petersen J."/>
            <person name="Medema M.H."/>
            <person name="Surup F."/>
            <person name="Jogler C."/>
        </authorList>
    </citation>
    <scope>NUCLEOTIDE SEQUENCE [LARGE SCALE GENOMIC DNA]</scope>
    <source>
        <strain evidence="9 10">Mal15</strain>
    </source>
</reference>
<evidence type="ECO:0000256" key="3">
    <source>
        <dbReference type="ARBA" id="ARBA00022553"/>
    </source>
</evidence>
<dbReference type="InterPro" id="IPR004358">
    <property type="entry name" value="Sig_transdc_His_kin-like_C"/>
</dbReference>
<dbReference type="SUPFAM" id="SSF52172">
    <property type="entry name" value="CheY-like"/>
    <property type="match status" value="1"/>
</dbReference>
<dbReference type="Pfam" id="PF00512">
    <property type="entry name" value="HisKA"/>
    <property type="match status" value="1"/>
</dbReference>
<evidence type="ECO:0000313" key="9">
    <source>
        <dbReference type="EMBL" id="QEF98505.1"/>
    </source>
</evidence>
<evidence type="ECO:0000256" key="4">
    <source>
        <dbReference type="ARBA" id="ARBA00022679"/>
    </source>
</evidence>
<dbReference type="SMART" id="SM00387">
    <property type="entry name" value="HATPase_c"/>
    <property type="match status" value="1"/>
</dbReference>
<dbReference type="GO" id="GO:0009927">
    <property type="term" value="F:histidine phosphotransfer kinase activity"/>
    <property type="evidence" value="ECO:0007669"/>
    <property type="project" value="TreeGrafter"/>
</dbReference>
<name>A0A5B9MFX7_9BACT</name>
<feature type="modified residue" description="4-aspartylphosphate" evidence="6">
    <location>
        <position position="62"/>
    </location>
</feature>
<dbReference type="Gene3D" id="1.10.287.130">
    <property type="match status" value="1"/>
</dbReference>
<dbReference type="PROSITE" id="PS50110">
    <property type="entry name" value="RESPONSE_REGULATORY"/>
    <property type="match status" value="1"/>
</dbReference>
<dbReference type="InterPro" id="IPR058245">
    <property type="entry name" value="NreC/VraR/RcsB-like_REC"/>
</dbReference>
<dbReference type="RefSeq" id="WP_147868027.1">
    <property type="nucleotide sequence ID" value="NZ_CP036264.1"/>
</dbReference>
<dbReference type="Pfam" id="PF02518">
    <property type="entry name" value="HATPase_c"/>
    <property type="match status" value="1"/>
</dbReference>
<sequence>MVIAEQKTQLSILLIEDDLVDGESITRSLHKAFPDCGILRASCLGDALAAVNESLFDVVLADLSLPDSRGLDSVVSMVQACPQNPLIVLTGHADDELSLAAIAEGAQDYLVKGRINPELLQRSIRYAIQRHAMARNNDQLLQTLRERDLLLQTKNKKLEKACRTAQKFVDNVSHEFRTPLTVIMEYASLLEDGIAGPVSDEQAKLLGVIDDRASDLNNMVDDMLDVSKLESGLLGASRSQCTVAEIIEHVLPAIRRKAMVRDVRLELQIDDDLPDVFCDSAKVGRVIVNLAINAIKFTRNPGQVCISARRHGETDVSIAVTDNGVGIPIDRQREIFNRFAQVKTEVRDSTKGFGLGLNIAQELVEINFGKMDVESTEGVGSTFSFTLPVNCPGEVTRRFVDRLAEVPDGPQSVTAIRATLQEDASESAVLDVERFLVHILRQNDLIFPLPQRQWLLLVSVPEIALEEFLARLDKERQQINRNRPRGPLPDFRIDVEGTWDVSRHPRDVVQMVNQQLDQEQYCVA</sequence>
<evidence type="ECO:0000256" key="1">
    <source>
        <dbReference type="ARBA" id="ARBA00000085"/>
    </source>
</evidence>
<dbReference type="SUPFAM" id="SSF47384">
    <property type="entry name" value="Homodimeric domain of signal transducing histidine kinase"/>
    <property type="match status" value="1"/>
</dbReference>
<evidence type="ECO:0000259" key="8">
    <source>
        <dbReference type="PROSITE" id="PS50110"/>
    </source>
</evidence>
<dbReference type="InterPro" id="IPR036890">
    <property type="entry name" value="HATPase_C_sf"/>
</dbReference>
<dbReference type="Gene3D" id="3.40.50.2300">
    <property type="match status" value="1"/>
</dbReference>
<dbReference type="InterPro" id="IPR005467">
    <property type="entry name" value="His_kinase_dom"/>
</dbReference>
<evidence type="ECO:0000256" key="6">
    <source>
        <dbReference type="PROSITE-ProRule" id="PRU00169"/>
    </source>
</evidence>
<feature type="domain" description="Histidine kinase" evidence="7">
    <location>
        <begin position="171"/>
        <end position="391"/>
    </location>
</feature>
<dbReference type="Proteomes" id="UP000321353">
    <property type="component" value="Chromosome"/>
</dbReference>
<dbReference type="PANTHER" id="PTHR43047">
    <property type="entry name" value="TWO-COMPONENT HISTIDINE PROTEIN KINASE"/>
    <property type="match status" value="1"/>
</dbReference>
<evidence type="ECO:0000256" key="5">
    <source>
        <dbReference type="ARBA" id="ARBA00022777"/>
    </source>
</evidence>
<dbReference type="GO" id="GO:0005886">
    <property type="term" value="C:plasma membrane"/>
    <property type="evidence" value="ECO:0007669"/>
    <property type="project" value="TreeGrafter"/>
</dbReference>
<dbReference type="AlphaFoldDB" id="A0A5B9MFX7"/>
<gene>
    <name evidence="9" type="primary">pleC</name>
    <name evidence="9" type="ORF">Mal15_25570</name>
</gene>
<dbReference type="PRINTS" id="PR00344">
    <property type="entry name" value="BCTRLSENSOR"/>
</dbReference>
<dbReference type="InterPro" id="IPR003594">
    <property type="entry name" value="HATPase_dom"/>
</dbReference>
<dbReference type="EMBL" id="CP036264">
    <property type="protein sequence ID" value="QEF98505.1"/>
    <property type="molecule type" value="Genomic_DNA"/>
</dbReference>
<dbReference type="CDD" id="cd17535">
    <property type="entry name" value="REC_NarL-like"/>
    <property type="match status" value="1"/>
</dbReference>
<keyword evidence="4 9" id="KW-0808">Transferase</keyword>
<dbReference type="SMART" id="SM00388">
    <property type="entry name" value="HisKA"/>
    <property type="match status" value="1"/>
</dbReference>
<evidence type="ECO:0000256" key="2">
    <source>
        <dbReference type="ARBA" id="ARBA00012438"/>
    </source>
</evidence>
<organism evidence="9 10">
    <name type="scientific">Stieleria maiorica</name>
    <dbReference type="NCBI Taxonomy" id="2795974"/>
    <lineage>
        <taxon>Bacteria</taxon>
        <taxon>Pseudomonadati</taxon>
        <taxon>Planctomycetota</taxon>
        <taxon>Planctomycetia</taxon>
        <taxon>Pirellulales</taxon>
        <taxon>Pirellulaceae</taxon>
        <taxon>Stieleria</taxon>
    </lineage>
</organism>
<dbReference type="SMART" id="SM00448">
    <property type="entry name" value="REC"/>
    <property type="match status" value="1"/>
</dbReference>
<comment type="catalytic activity">
    <reaction evidence="1">
        <text>ATP + protein L-histidine = ADP + protein N-phospho-L-histidine.</text>
        <dbReference type="EC" id="2.7.13.3"/>
    </reaction>
</comment>
<dbReference type="Gene3D" id="3.30.565.10">
    <property type="entry name" value="Histidine kinase-like ATPase, C-terminal domain"/>
    <property type="match status" value="1"/>
</dbReference>
<keyword evidence="5" id="KW-0418">Kinase</keyword>
<proteinExistence type="predicted"/>
<keyword evidence="3 6" id="KW-0597">Phosphoprotein</keyword>
<keyword evidence="10" id="KW-1185">Reference proteome</keyword>
<dbReference type="CDD" id="cd00082">
    <property type="entry name" value="HisKA"/>
    <property type="match status" value="1"/>
</dbReference>
<dbReference type="SUPFAM" id="SSF55874">
    <property type="entry name" value="ATPase domain of HSP90 chaperone/DNA topoisomerase II/histidine kinase"/>
    <property type="match status" value="1"/>
</dbReference>
<evidence type="ECO:0000259" key="7">
    <source>
        <dbReference type="PROSITE" id="PS50109"/>
    </source>
</evidence>
<protein>
    <recommendedName>
        <fullName evidence="2">histidine kinase</fullName>
        <ecNumber evidence="2">2.7.13.3</ecNumber>
    </recommendedName>
</protein>
<accession>A0A5B9MFX7</accession>